<name>A0ABD0TLG2_LOXSC</name>
<evidence type="ECO:0008006" key="5">
    <source>
        <dbReference type="Google" id="ProtNLM"/>
    </source>
</evidence>
<dbReference type="InterPro" id="IPR003690">
    <property type="entry name" value="MTERF"/>
</dbReference>
<keyword evidence="2" id="KW-0809">Transit peptide</keyword>
<dbReference type="PANTHER" id="PTHR15437:SF7">
    <property type="entry name" value="TRANSCRIPTION TERMINATION FACTOR 5, MITOCHONDRIAL"/>
    <property type="match status" value="1"/>
</dbReference>
<proteinExistence type="inferred from homology"/>
<dbReference type="InterPro" id="IPR038538">
    <property type="entry name" value="MTERF_sf"/>
</dbReference>
<sequence length="528" mass="61631">MFSRELFLHKIPRLHKLYYSTKSNASNKLVDLFNISENRARLICLKHPVINKLSDERIESLISTMEELGFPKQVLIDEPLLFSILPITLKYRYQVLEECGIEKINADRILSYLPIVKQKTIGDLKTSGLILGFVNVENRLASYMTQWPTSLTTLIYGDVNAISLYSLRLKIIQRYLELVLDLSKEEFFRGIKTYPTIKHRPLQVINDTLKILQAEIMIPNHKIKNNLYLAHADPDNLKQIIHKIRTLGGIDVKEVIRLHPKLATKNYSTLFEIRKVLNEYGISDEAQMRCFDIYTLGPNTVRERLEKAKQIPEFNTFFTHPRFLKMIHYKNTAIKRMMHLYSNNKKCLSLNILSGSAAHYETFEKAPGDRLGKGKDLVFCISQCLGEKYSSSEIRKSLKRHPFWINIPLVQVKYVYQKLSKDFSPSDIYENCPILLYPWNKIKDTLSIYSAKENSQQKLHFHECMDLKKLNKSQKLSLVLYLLEKNHYFTGNGVWSEEKKALIDVPDPKSYLETNRTEKSNKRYVNEN</sequence>
<dbReference type="EMBL" id="JBEDNZ010000003">
    <property type="protein sequence ID" value="KAL0850156.1"/>
    <property type="molecule type" value="Genomic_DNA"/>
</dbReference>
<evidence type="ECO:0000313" key="3">
    <source>
        <dbReference type="EMBL" id="KAL0850156.1"/>
    </source>
</evidence>
<protein>
    <recommendedName>
        <fullName evidence="5">Mitochondrial transcription termination factor</fullName>
    </recommendedName>
</protein>
<organism evidence="3 4">
    <name type="scientific">Loxostege sticticalis</name>
    <name type="common">Beet webworm moth</name>
    <dbReference type="NCBI Taxonomy" id="481309"/>
    <lineage>
        <taxon>Eukaryota</taxon>
        <taxon>Metazoa</taxon>
        <taxon>Ecdysozoa</taxon>
        <taxon>Arthropoda</taxon>
        <taxon>Hexapoda</taxon>
        <taxon>Insecta</taxon>
        <taxon>Pterygota</taxon>
        <taxon>Neoptera</taxon>
        <taxon>Endopterygota</taxon>
        <taxon>Lepidoptera</taxon>
        <taxon>Glossata</taxon>
        <taxon>Ditrysia</taxon>
        <taxon>Pyraloidea</taxon>
        <taxon>Crambidae</taxon>
        <taxon>Pyraustinae</taxon>
        <taxon>Loxostege</taxon>
    </lineage>
</organism>
<comment type="caution">
    <text evidence="3">The sequence shown here is derived from an EMBL/GenBank/DDBJ whole genome shotgun (WGS) entry which is preliminary data.</text>
</comment>
<dbReference type="PANTHER" id="PTHR15437">
    <property type="entry name" value="TRANSCRIPTION TERMINATION FACTOR, MITOCHONDRIAL"/>
    <property type="match status" value="1"/>
</dbReference>
<evidence type="ECO:0000256" key="2">
    <source>
        <dbReference type="ARBA" id="ARBA00022946"/>
    </source>
</evidence>
<dbReference type="Gene3D" id="1.25.70.10">
    <property type="entry name" value="Transcription termination factor 3, mitochondrial"/>
    <property type="match status" value="1"/>
</dbReference>
<gene>
    <name evidence="3" type="ORF">ABMA28_012031</name>
</gene>
<dbReference type="Proteomes" id="UP001549921">
    <property type="component" value="Unassembled WGS sequence"/>
</dbReference>
<dbReference type="AlphaFoldDB" id="A0ABD0TLG2"/>
<comment type="similarity">
    <text evidence="1">Belongs to the mTERF family.</text>
</comment>
<accession>A0ABD0TLG2</accession>
<reference evidence="3 4" key="1">
    <citation type="submission" date="2024-06" db="EMBL/GenBank/DDBJ databases">
        <title>A chromosome-level genome assembly of beet webworm, Loxostege sticticalis.</title>
        <authorList>
            <person name="Zhang Y."/>
        </authorList>
    </citation>
    <scope>NUCLEOTIDE SEQUENCE [LARGE SCALE GENOMIC DNA]</scope>
    <source>
        <strain evidence="3">AQ028</strain>
        <tissue evidence="3">Male pupae</tissue>
    </source>
</reference>
<evidence type="ECO:0000313" key="4">
    <source>
        <dbReference type="Proteomes" id="UP001549921"/>
    </source>
</evidence>
<evidence type="ECO:0000256" key="1">
    <source>
        <dbReference type="ARBA" id="ARBA00007692"/>
    </source>
</evidence>